<dbReference type="Gene3D" id="3.90.320.10">
    <property type="match status" value="1"/>
</dbReference>
<evidence type="ECO:0000313" key="3">
    <source>
        <dbReference type="Proteomes" id="UP000231637"/>
    </source>
</evidence>
<accession>A0A2K8L7K0</accession>
<dbReference type="NCBIfam" id="TIGR03623">
    <property type="entry name" value="probable DNA repair protein"/>
    <property type="match status" value="1"/>
</dbReference>
<dbReference type="RefSeq" id="WP_232726643.1">
    <property type="nucleotide sequence ID" value="NZ_CP018800.1"/>
</dbReference>
<dbReference type="Proteomes" id="UP000231637">
    <property type="component" value="Chromosome"/>
</dbReference>
<name>A0A2K8L7K0_9PROT</name>
<dbReference type="Pfam" id="PF12705">
    <property type="entry name" value="PDDEXK_1"/>
    <property type="match status" value="1"/>
</dbReference>
<keyword evidence="3" id="KW-1185">Reference proteome</keyword>
<dbReference type="InterPro" id="IPR027417">
    <property type="entry name" value="P-loop_NTPase"/>
</dbReference>
<evidence type="ECO:0000313" key="2">
    <source>
        <dbReference type="EMBL" id="ATX81841.1"/>
    </source>
</evidence>
<feature type="domain" description="PD-(D/E)XK endonuclease-like" evidence="1">
    <location>
        <begin position="600"/>
        <end position="866"/>
    </location>
</feature>
<organism evidence="2 3">
    <name type="scientific">Mariprofundus ferrinatatus</name>
    <dbReference type="NCBI Taxonomy" id="1921087"/>
    <lineage>
        <taxon>Bacteria</taxon>
        <taxon>Pseudomonadati</taxon>
        <taxon>Pseudomonadota</taxon>
        <taxon>Candidatius Mariprofundia</taxon>
        <taxon>Mariprofundales</taxon>
        <taxon>Mariprofundaceae</taxon>
        <taxon>Mariprofundus</taxon>
    </lineage>
</organism>
<dbReference type="InterPro" id="IPR011604">
    <property type="entry name" value="PDDEXK-like_dom_sf"/>
</dbReference>
<reference evidence="2 3" key="1">
    <citation type="submission" date="2016-12" db="EMBL/GenBank/DDBJ databases">
        <title>Isolation and genomic insights into novel planktonic Zetaproteobacteria from stratified waters of the Chesapeake Bay.</title>
        <authorList>
            <person name="McAllister S.M."/>
            <person name="Kato S."/>
            <person name="Chan C.S."/>
            <person name="Chiu B.K."/>
            <person name="Field E.K."/>
        </authorList>
    </citation>
    <scope>NUCLEOTIDE SEQUENCE [LARGE SCALE GENOMIC DNA]</scope>
    <source>
        <strain evidence="2 3">CP-8</strain>
    </source>
</reference>
<gene>
    <name evidence="2" type="ORF">Ga0123462_0972</name>
</gene>
<dbReference type="SUPFAM" id="SSF52540">
    <property type="entry name" value="P-loop containing nucleoside triphosphate hydrolases"/>
    <property type="match status" value="1"/>
</dbReference>
<dbReference type="KEGG" id="mfn:Ga0123462_0972"/>
<dbReference type="EMBL" id="CP018800">
    <property type="protein sequence ID" value="ATX81841.1"/>
    <property type="molecule type" value="Genomic_DNA"/>
</dbReference>
<evidence type="ECO:0000259" key="1">
    <source>
        <dbReference type="Pfam" id="PF12705"/>
    </source>
</evidence>
<dbReference type="InterPro" id="IPR019925">
    <property type="entry name" value="DNA_repair_protein_predicted"/>
</dbReference>
<dbReference type="InterPro" id="IPR038726">
    <property type="entry name" value="PDDEXK_AddAB-type"/>
</dbReference>
<dbReference type="AlphaFoldDB" id="A0A2K8L7K0"/>
<proteinExistence type="predicted"/>
<protein>
    <submittedName>
        <fullName evidence="2">Putative DNA repair protein</fullName>
    </submittedName>
</protein>
<sequence>MQPFLFDNFLKIEAINETDVAAALAEGSLLLTATPQLATDWKRRLVSASAARVVATPAVEEWRHWLAALSRDLTDVPVPLSRMQELLLWEGVIRADHAGHGASARGLARHASAAYALIREYCIDRGELNGCGDEAEALERWISSMQRELTKRGRILSAELPDLLIRKVGSLVQHRTLLLDGFNTHTPLQLALLQALDSAGVVLRSVVSDPEKVEMTLTSCADAESEYLHVAVAIAGMLKETPDARIGVVTSRQVTDSELLRRILNQVLLPDSSGFEEMQAVTMAGLPLTEAPVISQLMHLLQMVGKQGASFADLSHLLFSPGLKGYAEERLIRAAFDAHLRENNRHYLTFKSLLVMQEMQQLPLFSSVLKSLLLWSSSARSAAEWVKAVHQLLQTTGFLQADTASGSNSEVRQLNAFKDCLASLVAVDSVSEKVEWSTFLTLLRTSCNEATVQLPAHYRQVAVVPLESVPGLKFDILFAVGFDEDALPQPASPASLLPLSLQRKHRLPGATAAQAYADSCFLWQQVQQAAPVVSCSFACSREERQLRASPMLADVRIKPCNAPEKTATVVPTEVFDDAPAVPLSAEERIRGGAAIIKNQSACPFRAFATHRLNIRPLGEPEPGIDAASKGSLIHLALEFIWTHLHSHRELLALDDAQTRSLIDEAIEHAWSNGKVTVTDAARSFETSRMANVLLAWLETERARPPFEVACCEKEYCLRLPETGTVDFPVRLKADRIDRDGDGHKILIDYKSGQKQSIGKWIGERMAEPQLPLYSMAESLSEADAVCFARVRSGDMGFEGLSGEKTGINGIAVYSGKDEAAEEWEDLLDLWRQRINLLAAEFVAGRSEVSPRSVAACDYCYLEAVCRIDEIGFEPDAGEGEA</sequence>